<sequence>MDALRLNAAEQTAAAPTTDFSTVVGQGLSHLDGRLQAADAATQALASGQNVPVHEVMIAMEQARMELTFAVEVRNRLFESYQELARMQL</sequence>
<organism evidence="6 7">
    <name type="scientific">Stenotrophomonas ginsengisoli</name>
    <dbReference type="NCBI Taxonomy" id="336566"/>
    <lineage>
        <taxon>Bacteria</taxon>
        <taxon>Pseudomonadati</taxon>
        <taxon>Pseudomonadota</taxon>
        <taxon>Gammaproteobacteria</taxon>
        <taxon>Lysobacterales</taxon>
        <taxon>Lysobacteraceae</taxon>
        <taxon>Stenotrophomonas</taxon>
    </lineage>
</organism>
<dbReference type="Pfam" id="PF02049">
    <property type="entry name" value="FliE"/>
    <property type="match status" value="1"/>
</dbReference>
<dbReference type="GO" id="GO:0005198">
    <property type="term" value="F:structural molecule activity"/>
    <property type="evidence" value="ECO:0007669"/>
    <property type="project" value="UniProtKB-UniRule"/>
</dbReference>
<evidence type="ECO:0000313" key="6">
    <source>
        <dbReference type="EMBL" id="KRG78485.1"/>
    </source>
</evidence>
<dbReference type="PRINTS" id="PR01006">
    <property type="entry name" value="FLGHOOKFLIE"/>
</dbReference>
<dbReference type="GO" id="GO:0003774">
    <property type="term" value="F:cytoskeletal motor activity"/>
    <property type="evidence" value="ECO:0007669"/>
    <property type="project" value="InterPro"/>
</dbReference>
<evidence type="ECO:0000256" key="5">
    <source>
        <dbReference type="HAMAP-Rule" id="MF_00724"/>
    </source>
</evidence>
<reference evidence="6 7" key="1">
    <citation type="submission" date="2015-05" db="EMBL/GenBank/DDBJ databases">
        <title>Genome sequencing and analysis of members of genus Stenotrophomonas.</title>
        <authorList>
            <person name="Patil P.P."/>
            <person name="Midha S."/>
            <person name="Patil P.B."/>
        </authorList>
    </citation>
    <scope>NUCLEOTIDE SEQUENCE [LARGE SCALE GENOMIC DNA]</scope>
    <source>
        <strain evidence="6 7">DSM 24757</strain>
    </source>
</reference>
<comment type="subcellular location">
    <subcellularLocation>
        <location evidence="1 5">Bacterial flagellum basal body</location>
    </subcellularLocation>
</comment>
<comment type="caution">
    <text evidence="6">The sequence shown here is derived from an EMBL/GenBank/DDBJ whole genome shotgun (WGS) entry which is preliminary data.</text>
</comment>
<gene>
    <name evidence="5" type="primary">fliE</name>
    <name evidence="6" type="ORF">ABB30_03675</name>
</gene>
<dbReference type="PATRIC" id="fig|336566.3.peg.65"/>
<evidence type="ECO:0000256" key="2">
    <source>
        <dbReference type="ARBA" id="ARBA00009272"/>
    </source>
</evidence>
<protein>
    <recommendedName>
        <fullName evidence="3 5">Flagellar hook-basal body complex protein FliE</fullName>
    </recommendedName>
</protein>
<evidence type="ECO:0000256" key="3">
    <source>
        <dbReference type="ARBA" id="ARBA00018024"/>
    </source>
</evidence>
<dbReference type="PANTHER" id="PTHR34653">
    <property type="match status" value="1"/>
</dbReference>
<dbReference type="HAMAP" id="MF_00724">
    <property type="entry name" value="FliE"/>
    <property type="match status" value="1"/>
</dbReference>
<evidence type="ECO:0000256" key="1">
    <source>
        <dbReference type="ARBA" id="ARBA00004117"/>
    </source>
</evidence>
<dbReference type="Proteomes" id="UP000050956">
    <property type="component" value="Unassembled WGS sequence"/>
</dbReference>
<dbReference type="STRING" id="336566.ABB30_03675"/>
<comment type="similarity">
    <text evidence="2 5">Belongs to the FliE family.</text>
</comment>
<dbReference type="PANTHER" id="PTHR34653:SF1">
    <property type="entry name" value="FLAGELLAR HOOK-BASAL BODY COMPLEX PROTEIN FLIE"/>
    <property type="match status" value="1"/>
</dbReference>
<dbReference type="GO" id="GO:0071973">
    <property type="term" value="P:bacterial-type flagellum-dependent cell motility"/>
    <property type="evidence" value="ECO:0007669"/>
    <property type="project" value="InterPro"/>
</dbReference>
<dbReference type="NCBIfam" id="TIGR00205">
    <property type="entry name" value="fliE"/>
    <property type="match status" value="1"/>
</dbReference>
<dbReference type="AlphaFoldDB" id="A0A0R0D9R1"/>
<evidence type="ECO:0000256" key="4">
    <source>
        <dbReference type="ARBA" id="ARBA00023143"/>
    </source>
</evidence>
<accession>A0A0R0D9R1</accession>
<name>A0A0R0D9R1_9GAMM</name>
<dbReference type="EMBL" id="LDJM01000010">
    <property type="protein sequence ID" value="KRG78485.1"/>
    <property type="molecule type" value="Genomic_DNA"/>
</dbReference>
<dbReference type="InterPro" id="IPR001624">
    <property type="entry name" value="FliE"/>
</dbReference>
<dbReference type="GO" id="GO:0009425">
    <property type="term" value="C:bacterial-type flagellum basal body"/>
    <property type="evidence" value="ECO:0007669"/>
    <property type="project" value="UniProtKB-SubCell"/>
</dbReference>
<keyword evidence="4 5" id="KW-0975">Bacterial flagellum</keyword>
<proteinExistence type="inferred from homology"/>
<keyword evidence="7" id="KW-1185">Reference proteome</keyword>
<evidence type="ECO:0000313" key="7">
    <source>
        <dbReference type="Proteomes" id="UP000050956"/>
    </source>
</evidence>